<comment type="caution">
    <text evidence="2">The sequence shown here is derived from an EMBL/GenBank/DDBJ whole genome shotgun (WGS) entry which is preliminary data.</text>
</comment>
<organism evidence="2 3">
    <name type="scientific">Nibrella saemangeumensis</name>
    <dbReference type="NCBI Taxonomy" id="1084526"/>
    <lineage>
        <taxon>Bacteria</taxon>
        <taxon>Pseudomonadati</taxon>
        <taxon>Bacteroidota</taxon>
        <taxon>Cytophagia</taxon>
        <taxon>Cytophagales</taxon>
        <taxon>Spirosomataceae</taxon>
        <taxon>Nibrella</taxon>
    </lineage>
</organism>
<dbReference type="SUPFAM" id="SSF51726">
    <property type="entry name" value="UROD/MetE-like"/>
    <property type="match status" value="1"/>
</dbReference>
<dbReference type="InterPro" id="IPR052024">
    <property type="entry name" value="Methanogen_methyltrans"/>
</dbReference>
<dbReference type="EMBL" id="BAABHD010000084">
    <property type="protein sequence ID" value="GAA4470554.1"/>
    <property type="molecule type" value="Genomic_DNA"/>
</dbReference>
<evidence type="ECO:0000313" key="2">
    <source>
        <dbReference type="EMBL" id="GAA4470554.1"/>
    </source>
</evidence>
<protein>
    <submittedName>
        <fullName evidence="2">Uroporphyrinogen decarboxylase family protein</fullName>
    </submittedName>
</protein>
<dbReference type="PANTHER" id="PTHR47099:SF1">
    <property type="entry name" value="METHYLCOBAMIDE:COM METHYLTRANSFERASE MTBA"/>
    <property type="match status" value="1"/>
</dbReference>
<accession>A0ABP8NRI8</accession>
<dbReference type="PANTHER" id="PTHR47099">
    <property type="entry name" value="METHYLCOBAMIDE:COM METHYLTRANSFERASE MTBA"/>
    <property type="match status" value="1"/>
</dbReference>
<proteinExistence type="predicted"/>
<dbReference type="RefSeq" id="WP_345250093.1">
    <property type="nucleotide sequence ID" value="NZ_BAABHD010000084.1"/>
</dbReference>
<dbReference type="Gene3D" id="3.20.20.210">
    <property type="match status" value="1"/>
</dbReference>
<gene>
    <name evidence="2" type="ORF">GCM10023189_59340</name>
</gene>
<evidence type="ECO:0000313" key="3">
    <source>
        <dbReference type="Proteomes" id="UP001501175"/>
    </source>
</evidence>
<dbReference type="InterPro" id="IPR006311">
    <property type="entry name" value="TAT_signal"/>
</dbReference>
<dbReference type="Pfam" id="PF01208">
    <property type="entry name" value="URO-D"/>
    <property type="match status" value="1"/>
</dbReference>
<feature type="domain" description="Uroporphyrinogen decarboxylase (URO-D)" evidence="1">
    <location>
        <begin position="98"/>
        <end position="353"/>
    </location>
</feature>
<dbReference type="InterPro" id="IPR038071">
    <property type="entry name" value="UROD/MetE-like_sf"/>
</dbReference>
<reference evidence="3" key="1">
    <citation type="journal article" date="2019" name="Int. J. Syst. Evol. Microbiol.">
        <title>The Global Catalogue of Microorganisms (GCM) 10K type strain sequencing project: providing services to taxonomists for standard genome sequencing and annotation.</title>
        <authorList>
            <consortium name="The Broad Institute Genomics Platform"/>
            <consortium name="The Broad Institute Genome Sequencing Center for Infectious Disease"/>
            <person name="Wu L."/>
            <person name="Ma J."/>
        </authorList>
    </citation>
    <scope>NUCLEOTIDE SEQUENCE [LARGE SCALE GENOMIC DNA]</scope>
    <source>
        <strain evidence="3">JCM 17927</strain>
    </source>
</reference>
<dbReference type="InterPro" id="IPR000257">
    <property type="entry name" value="Uroporphyrinogen_deCOase"/>
</dbReference>
<sequence length="356" mass="38856">MNTPNQSCSASINRRQFIATSALAAASAGNLPNTFAKSVAPAKSKRDLVMQVLDKSGKPNYVPAAFFLHFPAGQHTGDAAIKAHLDYFRATGMDLVKVQFEQRYPKTLEVKTPADWAKIPILKEEWFEPTLYVIRGLVKAAKPEALIIPTMYSHYQMANMVVPKETLLKHVQEDPEAVSRGMENIALSIMNYVRAAAKAGADGFYTCSQGGESNAVADRALFNRVIKNFDMLVQKEVAQLTPVNILHVCDYEGAYGEFNNRFADYPGQVVSVPLAAEGKPLSLKQAADLFNRPVMGGLDRHGVLSTGTPAEVKKAVEQVLKDAPSHVILGANCTVRTDIPVQNLQMAIKTAHGFRA</sequence>
<name>A0ABP8NRI8_9BACT</name>
<keyword evidence="3" id="KW-1185">Reference proteome</keyword>
<evidence type="ECO:0000259" key="1">
    <source>
        <dbReference type="Pfam" id="PF01208"/>
    </source>
</evidence>
<dbReference type="PROSITE" id="PS51318">
    <property type="entry name" value="TAT"/>
    <property type="match status" value="1"/>
</dbReference>
<dbReference type="Proteomes" id="UP001501175">
    <property type="component" value="Unassembled WGS sequence"/>
</dbReference>